<accession>A0A8D2Q126</accession>
<evidence type="ECO:0000256" key="4">
    <source>
        <dbReference type="ARBA" id="ARBA00022989"/>
    </source>
</evidence>
<evidence type="ECO:0000256" key="2">
    <source>
        <dbReference type="ARBA" id="ARBA00022475"/>
    </source>
</evidence>
<protein>
    <submittedName>
        <fullName evidence="15">Adenosine A3 receptor</fullName>
    </submittedName>
</protein>
<dbReference type="PROSITE" id="PS00237">
    <property type="entry name" value="G_PROTEIN_RECEP_F1_1"/>
    <property type="match status" value="1"/>
</dbReference>
<keyword evidence="16" id="KW-1185">Reference proteome</keyword>
<dbReference type="InterPro" id="IPR000276">
    <property type="entry name" value="GPCR_Rhodpsn"/>
</dbReference>
<comment type="similarity">
    <text evidence="12">Belongs to the G-protein coupled receptor 1 family.</text>
</comment>
<evidence type="ECO:0000256" key="9">
    <source>
        <dbReference type="ARBA" id="ARBA00023180"/>
    </source>
</evidence>
<dbReference type="PANTHER" id="PTHR24246:SF2">
    <property type="entry name" value="ADENOSINE RECEPTOR A3"/>
    <property type="match status" value="1"/>
</dbReference>
<keyword evidence="2" id="KW-1003">Cell membrane</keyword>
<dbReference type="GO" id="GO:0005886">
    <property type="term" value="C:plasma membrane"/>
    <property type="evidence" value="ECO:0007669"/>
    <property type="project" value="UniProtKB-SubCell"/>
</dbReference>
<proteinExistence type="inferred from homology"/>
<keyword evidence="7" id="KW-0564">Palmitate</keyword>
<reference evidence="15" key="1">
    <citation type="submission" date="2025-08" db="UniProtKB">
        <authorList>
            <consortium name="Ensembl"/>
        </authorList>
    </citation>
    <scope>IDENTIFICATION</scope>
</reference>
<dbReference type="SMART" id="SM01381">
    <property type="entry name" value="7TM_GPCR_Srsx"/>
    <property type="match status" value="1"/>
</dbReference>
<evidence type="ECO:0000256" key="5">
    <source>
        <dbReference type="ARBA" id="ARBA00023040"/>
    </source>
</evidence>
<reference evidence="15" key="2">
    <citation type="submission" date="2025-09" db="UniProtKB">
        <authorList>
            <consortium name="Ensembl"/>
        </authorList>
    </citation>
    <scope>IDENTIFICATION</scope>
</reference>
<keyword evidence="10 12" id="KW-0807">Transducer</keyword>
<dbReference type="InterPro" id="IPR017452">
    <property type="entry name" value="GPCR_Rhodpsn_7TM"/>
</dbReference>
<evidence type="ECO:0000313" key="16">
    <source>
        <dbReference type="Proteomes" id="UP000694545"/>
    </source>
</evidence>
<dbReference type="SUPFAM" id="SSF81321">
    <property type="entry name" value="Family A G protein-coupled receptor-like"/>
    <property type="match status" value="1"/>
</dbReference>
<feature type="transmembrane region" description="Helical" evidence="13">
    <location>
        <begin position="292"/>
        <end position="310"/>
    </location>
</feature>
<evidence type="ECO:0000313" key="15">
    <source>
        <dbReference type="Ensembl" id="ENSVKKP00000014235.1"/>
    </source>
</evidence>
<feature type="transmembrane region" description="Helical" evidence="13">
    <location>
        <begin position="14"/>
        <end position="33"/>
    </location>
</feature>
<feature type="transmembrane region" description="Helical" evidence="13">
    <location>
        <begin position="40"/>
        <end position="64"/>
    </location>
</feature>
<evidence type="ECO:0000256" key="12">
    <source>
        <dbReference type="RuleBase" id="RU000688"/>
    </source>
</evidence>
<feature type="transmembrane region" description="Helical" evidence="13">
    <location>
        <begin position="162"/>
        <end position="184"/>
    </location>
</feature>
<organism evidence="15 16">
    <name type="scientific">Varanus komodoensis</name>
    <name type="common">Komodo dragon</name>
    <dbReference type="NCBI Taxonomy" id="61221"/>
    <lineage>
        <taxon>Eukaryota</taxon>
        <taxon>Metazoa</taxon>
        <taxon>Chordata</taxon>
        <taxon>Craniata</taxon>
        <taxon>Vertebrata</taxon>
        <taxon>Euteleostomi</taxon>
        <taxon>Lepidosauria</taxon>
        <taxon>Squamata</taxon>
        <taxon>Bifurcata</taxon>
        <taxon>Unidentata</taxon>
        <taxon>Episquamata</taxon>
        <taxon>Toxicofera</taxon>
        <taxon>Anguimorpha</taxon>
        <taxon>Paleoanguimorpha</taxon>
        <taxon>Varanoidea</taxon>
        <taxon>Varanidae</taxon>
        <taxon>Varanus</taxon>
    </lineage>
</organism>
<feature type="transmembrane region" description="Helical" evidence="13">
    <location>
        <begin position="218"/>
        <end position="243"/>
    </location>
</feature>
<dbReference type="GO" id="GO:0045202">
    <property type="term" value="C:synapse"/>
    <property type="evidence" value="ECO:0007669"/>
    <property type="project" value="TreeGrafter"/>
</dbReference>
<evidence type="ECO:0000256" key="8">
    <source>
        <dbReference type="ARBA" id="ARBA00023170"/>
    </source>
</evidence>
<evidence type="ECO:0000256" key="10">
    <source>
        <dbReference type="ARBA" id="ARBA00023224"/>
    </source>
</evidence>
<name>A0A8D2Q126_VARKO</name>
<feature type="transmembrane region" description="Helical" evidence="13">
    <location>
        <begin position="249"/>
        <end position="271"/>
    </location>
</feature>
<evidence type="ECO:0000256" key="3">
    <source>
        <dbReference type="ARBA" id="ARBA00022692"/>
    </source>
</evidence>
<evidence type="ECO:0000256" key="1">
    <source>
        <dbReference type="ARBA" id="ARBA00004651"/>
    </source>
</evidence>
<sequence length="333" mass="38011">CAAWKTTTGTLPTVIAVFAILGNILVIWVVKFTPAFQKTIYYFIVSLAVADITVGIAMPAAIVVSLEISMIYEACLFMCCLLVAFTQASILSLLAIAIDRYLKVRLLVRYKTITTEKRIWVILAAIWLLSLLMGFVPMFGFAAESSNKNVTCKFIKVMKMEYMIYLSFFAGTLFPLILMCVLYAKIFCIIRTKLKHCSVNVTRQRVFYRHELKTAKSLVLVLFLFAVCWLPMCIINCIIHFYSKNIPKPVIYTGILLSHSNSVMNPIIYAFRIKKFREACNQILRTYILCKCDLQLLFSPLLFFLLHLLLPNVESYTVHFLEQDSGLLTCITM</sequence>
<keyword evidence="11" id="KW-0449">Lipoprotein</keyword>
<evidence type="ECO:0000256" key="11">
    <source>
        <dbReference type="ARBA" id="ARBA00023288"/>
    </source>
</evidence>
<dbReference type="AlphaFoldDB" id="A0A8D2Q126"/>
<dbReference type="Gene3D" id="1.20.1070.10">
    <property type="entry name" value="Rhodopsin 7-helix transmembrane proteins"/>
    <property type="match status" value="1"/>
</dbReference>
<keyword evidence="4 13" id="KW-1133">Transmembrane helix</keyword>
<comment type="subcellular location">
    <subcellularLocation>
        <location evidence="1">Cell membrane</location>
        <topology evidence="1">Multi-pass membrane protein</topology>
    </subcellularLocation>
</comment>
<feature type="transmembrane region" description="Helical" evidence="13">
    <location>
        <begin position="70"/>
        <end position="98"/>
    </location>
</feature>
<keyword evidence="8 12" id="KW-0675">Receptor</keyword>
<dbReference type="Pfam" id="PF00001">
    <property type="entry name" value="7tm_1"/>
    <property type="match status" value="1"/>
</dbReference>
<evidence type="ECO:0000256" key="13">
    <source>
        <dbReference type="SAM" id="Phobius"/>
    </source>
</evidence>
<dbReference type="PROSITE" id="PS50262">
    <property type="entry name" value="G_PROTEIN_RECEP_F1_2"/>
    <property type="match status" value="1"/>
</dbReference>
<dbReference type="PRINTS" id="PR00237">
    <property type="entry name" value="GPCRRHODOPSN"/>
</dbReference>
<dbReference type="GO" id="GO:0030425">
    <property type="term" value="C:dendrite"/>
    <property type="evidence" value="ECO:0007669"/>
    <property type="project" value="TreeGrafter"/>
</dbReference>
<dbReference type="GO" id="GO:0001609">
    <property type="term" value="F:G protein-coupled adenosine receptor activity"/>
    <property type="evidence" value="ECO:0007669"/>
    <property type="project" value="TreeGrafter"/>
</dbReference>
<evidence type="ECO:0000256" key="6">
    <source>
        <dbReference type="ARBA" id="ARBA00023136"/>
    </source>
</evidence>
<dbReference type="Proteomes" id="UP000694545">
    <property type="component" value="Unplaced"/>
</dbReference>
<evidence type="ECO:0000259" key="14">
    <source>
        <dbReference type="PROSITE" id="PS50262"/>
    </source>
</evidence>
<keyword evidence="5 12" id="KW-0297">G-protein coupled receptor</keyword>
<evidence type="ECO:0000256" key="7">
    <source>
        <dbReference type="ARBA" id="ARBA00023139"/>
    </source>
</evidence>
<dbReference type="Ensembl" id="ENSVKKT00000014583.1">
    <property type="protein sequence ID" value="ENSVKKP00000014235.1"/>
    <property type="gene ID" value="ENSVKKG00000009809.1"/>
</dbReference>
<dbReference type="PRINTS" id="PR00555">
    <property type="entry name" value="ADENOSINEA3R"/>
</dbReference>
<keyword evidence="6 13" id="KW-0472">Membrane</keyword>
<feature type="domain" description="G-protein coupled receptors family 1 profile" evidence="14">
    <location>
        <begin position="22"/>
        <end position="269"/>
    </location>
</feature>
<feature type="transmembrane region" description="Helical" evidence="13">
    <location>
        <begin position="119"/>
        <end position="142"/>
    </location>
</feature>
<dbReference type="PANTHER" id="PTHR24246">
    <property type="entry name" value="OLFACTORY RECEPTOR AND ADENOSINE RECEPTOR"/>
    <property type="match status" value="1"/>
</dbReference>
<dbReference type="InterPro" id="IPR000466">
    <property type="entry name" value="Adeno_A3_rcpt"/>
</dbReference>
<keyword evidence="9" id="KW-0325">Glycoprotein</keyword>
<keyword evidence="3 12" id="KW-0812">Transmembrane</keyword>